<dbReference type="InterPro" id="IPR001133">
    <property type="entry name" value="NADH_UbQ_OxRdtase_chain4L/K"/>
</dbReference>
<proteinExistence type="inferred from homology"/>
<evidence type="ECO:0000256" key="10">
    <source>
        <dbReference type="ARBA" id="ARBA00023075"/>
    </source>
</evidence>
<evidence type="ECO:0000256" key="3">
    <source>
        <dbReference type="ARBA" id="ARBA00010519"/>
    </source>
</evidence>
<comment type="subunit">
    <text evidence="12">NDH-1 is composed of 14 different subunits. Subunits NuoA, H, J, K, L, M, N constitute the membrane sector of the complex.</text>
</comment>
<dbReference type="FunFam" id="1.10.287.3510:FF:000001">
    <property type="entry name" value="NADH-quinone oxidoreductase subunit K"/>
    <property type="match status" value="1"/>
</dbReference>
<sequence>METTGLVTIPMEHGLILAAILFVLGLTGVMVRRNILFMLMSLEVMMNAAALAFVTAGARWQQADGQIMFILVLTLAASEASVGLAILMQLYRRFHTLDVDAASELKG</sequence>
<feature type="transmembrane region" description="Helical" evidence="12">
    <location>
        <begin position="15"/>
        <end position="32"/>
    </location>
</feature>
<evidence type="ECO:0000256" key="7">
    <source>
        <dbReference type="ARBA" id="ARBA00022967"/>
    </source>
</evidence>
<keyword evidence="7 12" id="KW-1278">Translocase</keyword>
<evidence type="ECO:0000313" key="13">
    <source>
        <dbReference type="EMBL" id="SEQ91718.1"/>
    </source>
</evidence>
<organism evidence="13 14">
    <name type="scientific">Solimonas aquatica</name>
    <dbReference type="NCBI Taxonomy" id="489703"/>
    <lineage>
        <taxon>Bacteria</taxon>
        <taxon>Pseudomonadati</taxon>
        <taxon>Pseudomonadota</taxon>
        <taxon>Gammaproteobacteria</taxon>
        <taxon>Nevskiales</taxon>
        <taxon>Nevskiaceae</taxon>
        <taxon>Solimonas</taxon>
    </lineage>
</organism>
<comment type="function">
    <text evidence="1 12">NDH-1 shuttles electrons from NADH, via FMN and iron-sulfur (Fe-S) centers, to quinones in the respiratory chain. The immediate electron acceptor for the enzyme in this species is believed to be ubiquinone. Couples the redox reaction to proton translocation (for every two electrons transferred, four hydrogen ions are translocated across the cytoplasmic membrane), and thus conserves the redox energy in a proton gradient.</text>
</comment>
<keyword evidence="4 12" id="KW-0813">Transport</keyword>
<dbReference type="EMBL" id="FOFS01000012">
    <property type="protein sequence ID" value="SEQ91718.1"/>
    <property type="molecule type" value="Genomic_DNA"/>
</dbReference>
<evidence type="ECO:0000256" key="2">
    <source>
        <dbReference type="ARBA" id="ARBA00004141"/>
    </source>
</evidence>
<keyword evidence="10 12" id="KW-0830">Ubiquinone</keyword>
<protein>
    <recommendedName>
        <fullName evidence="12">NADH-quinone oxidoreductase subunit K</fullName>
        <ecNumber evidence="12">7.1.1.-</ecNumber>
    </recommendedName>
    <alternativeName>
        <fullName evidence="12">NADH dehydrogenase I subunit K</fullName>
    </alternativeName>
    <alternativeName>
        <fullName evidence="12">NDH-1 subunit K</fullName>
    </alternativeName>
</protein>
<keyword evidence="8 12" id="KW-1133">Transmembrane helix</keyword>
<keyword evidence="6 12" id="KW-0874">Quinone</keyword>
<evidence type="ECO:0000256" key="1">
    <source>
        <dbReference type="ARBA" id="ARBA00002378"/>
    </source>
</evidence>
<dbReference type="PANTHER" id="PTHR11434:SF16">
    <property type="entry name" value="NADH-UBIQUINONE OXIDOREDUCTASE CHAIN 4L"/>
    <property type="match status" value="1"/>
</dbReference>
<dbReference type="Pfam" id="PF00420">
    <property type="entry name" value="Oxidored_q2"/>
    <property type="match status" value="1"/>
</dbReference>
<comment type="catalytic activity">
    <reaction evidence="12">
        <text>a quinone + NADH + 5 H(+)(in) = a quinol + NAD(+) + 4 H(+)(out)</text>
        <dbReference type="Rhea" id="RHEA:57888"/>
        <dbReference type="ChEBI" id="CHEBI:15378"/>
        <dbReference type="ChEBI" id="CHEBI:24646"/>
        <dbReference type="ChEBI" id="CHEBI:57540"/>
        <dbReference type="ChEBI" id="CHEBI:57945"/>
        <dbReference type="ChEBI" id="CHEBI:132124"/>
    </reaction>
</comment>
<dbReference type="HAMAP" id="MF_01456">
    <property type="entry name" value="NDH1_NuoK"/>
    <property type="match status" value="1"/>
</dbReference>
<keyword evidence="11 12" id="KW-0472">Membrane</keyword>
<dbReference type="InterPro" id="IPR039428">
    <property type="entry name" value="NUOK/Mnh_C1-like"/>
</dbReference>
<evidence type="ECO:0000256" key="6">
    <source>
        <dbReference type="ARBA" id="ARBA00022719"/>
    </source>
</evidence>
<evidence type="ECO:0000313" key="14">
    <source>
        <dbReference type="Proteomes" id="UP000199233"/>
    </source>
</evidence>
<dbReference type="GO" id="GO:0050136">
    <property type="term" value="F:NADH dehydrogenase (quinone) (non-electrogenic) activity"/>
    <property type="evidence" value="ECO:0007669"/>
    <property type="project" value="UniProtKB-UniRule"/>
</dbReference>
<dbReference type="Gene3D" id="1.10.287.3510">
    <property type="match status" value="1"/>
</dbReference>
<accession>A0A1H9JY32</accession>
<dbReference type="GO" id="GO:0030964">
    <property type="term" value="C:NADH dehydrogenase complex"/>
    <property type="evidence" value="ECO:0007669"/>
    <property type="project" value="TreeGrafter"/>
</dbReference>
<gene>
    <name evidence="12" type="primary">nuoK</name>
    <name evidence="13" type="ORF">SAMN04488038_112129</name>
</gene>
<keyword evidence="5 12" id="KW-0812">Transmembrane</keyword>
<dbReference type="EC" id="7.1.1.-" evidence="12"/>
<dbReference type="NCBIfam" id="NF004319">
    <property type="entry name" value="PRK05715.1-1"/>
    <property type="match status" value="1"/>
</dbReference>
<keyword evidence="14" id="KW-1185">Reference proteome</keyword>
<dbReference type="NCBIfam" id="NF004320">
    <property type="entry name" value="PRK05715.1-2"/>
    <property type="match status" value="1"/>
</dbReference>
<feature type="transmembrane region" description="Helical" evidence="12">
    <location>
        <begin position="44"/>
        <end position="61"/>
    </location>
</feature>
<evidence type="ECO:0000256" key="8">
    <source>
        <dbReference type="ARBA" id="ARBA00022989"/>
    </source>
</evidence>
<dbReference type="AlphaFoldDB" id="A0A1H9JY32"/>
<dbReference type="Proteomes" id="UP000199233">
    <property type="component" value="Unassembled WGS sequence"/>
</dbReference>
<evidence type="ECO:0000256" key="11">
    <source>
        <dbReference type="ARBA" id="ARBA00023136"/>
    </source>
</evidence>
<keyword evidence="12" id="KW-1003">Cell membrane</keyword>
<comment type="similarity">
    <text evidence="3 12">Belongs to the complex I subunit 4L family.</text>
</comment>
<keyword evidence="9 12" id="KW-0520">NAD</keyword>
<evidence type="ECO:0000256" key="12">
    <source>
        <dbReference type="HAMAP-Rule" id="MF_01456"/>
    </source>
</evidence>
<comment type="subcellular location">
    <subcellularLocation>
        <location evidence="12">Cell membrane</location>
        <topology evidence="12">Multi-pass membrane protein</topology>
    </subcellularLocation>
    <subcellularLocation>
        <location evidence="2">Membrane</location>
        <topology evidence="2">Multi-pass membrane protein</topology>
    </subcellularLocation>
</comment>
<evidence type="ECO:0000256" key="9">
    <source>
        <dbReference type="ARBA" id="ARBA00023027"/>
    </source>
</evidence>
<dbReference type="PANTHER" id="PTHR11434">
    <property type="entry name" value="NADH-UBIQUINONE OXIDOREDUCTASE SUBUNIT ND4L"/>
    <property type="match status" value="1"/>
</dbReference>
<dbReference type="GO" id="GO:0005886">
    <property type="term" value="C:plasma membrane"/>
    <property type="evidence" value="ECO:0007669"/>
    <property type="project" value="UniProtKB-SubCell"/>
</dbReference>
<evidence type="ECO:0000256" key="5">
    <source>
        <dbReference type="ARBA" id="ARBA00022692"/>
    </source>
</evidence>
<dbReference type="GO" id="GO:0042773">
    <property type="term" value="P:ATP synthesis coupled electron transport"/>
    <property type="evidence" value="ECO:0007669"/>
    <property type="project" value="InterPro"/>
</dbReference>
<name>A0A1H9JY32_9GAMM</name>
<feature type="transmembrane region" description="Helical" evidence="12">
    <location>
        <begin position="67"/>
        <end position="87"/>
    </location>
</feature>
<dbReference type="GO" id="GO:0048038">
    <property type="term" value="F:quinone binding"/>
    <property type="evidence" value="ECO:0007669"/>
    <property type="project" value="UniProtKB-KW"/>
</dbReference>
<dbReference type="STRING" id="489703.SAMN04488038_112129"/>
<evidence type="ECO:0000256" key="4">
    <source>
        <dbReference type="ARBA" id="ARBA00022448"/>
    </source>
</evidence>
<reference evidence="13 14" key="1">
    <citation type="submission" date="2016-10" db="EMBL/GenBank/DDBJ databases">
        <authorList>
            <person name="de Groot N.N."/>
        </authorList>
    </citation>
    <scope>NUCLEOTIDE SEQUENCE [LARGE SCALE GENOMIC DNA]</scope>
    <source>
        <strain evidence="13 14">DSM 25927</strain>
    </source>
</reference>